<gene>
    <name evidence="2" type="ORF">H4R20_005784</name>
</gene>
<name>A0A9W8LPA3_9FUNG</name>
<organism evidence="2 3">
    <name type="scientific">Coemansia guatemalensis</name>
    <dbReference type="NCBI Taxonomy" id="2761395"/>
    <lineage>
        <taxon>Eukaryota</taxon>
        <taxon>Fungi</taxon>
        <taxon>Fungi incertae sedis</taxon>
        <taxon>Zoopagomycota</taxon>
        <taxon>Kickxellomycotina</taxon>
        <taxon>Kickxellomycetes</taxon>
        <taxon>Kickxellales</taxon>
        <taxon>Kickxellaceae</taxon>
        <taxon>Coemansia</taxon>
    </lineage>
</organism>
<dbReference type="AlphaFoldDB" id="A0A9W8LPA3"/>
<evidence type="ECO:0000256" key="1">
    <source>
        <dbReference type="SAM" id="MobiDB-lite"/>
    </source>
</evidence>
<reference evidence="2" key="1">
    <citation type="submission" date="2022-07" db="EMBL/GenBank/DDBJ databases">
        <title>Phylogenomic reconstructions and comparative analyses of Kickxellomycotina fungi.</title>
        <authorList>
            <person name="Reynolds N.K."/>
            <person name="Stajich J.E."/>
            <person name="Barry K."/>
            <person name="Grigoriev I.V."/>
            <person name="Crous P."/>
            <person name="Smith M.E."/>
        </authorList>
    </citation>
    <scope>NUCLEOTIDE SEQUENCE</scope>
    <source>
        <strain evidence="2">NRRL 1565</strain>
    </source>
</reference>
<evidence type="ECO:0000313" key="3">
    <source>
        <dbReference type="Proteomes" id="UP001140094"/>
    </source>
</evidence>
<sequence>MQSSEPWKGATPLSTTTTQQSSSLSASLPRDPPSSALDSDTMAAQEPPTQPVASQQSPVLTKPVADALASDINGMQVDNSSE</sequence>
<comment type="caution">
    <text evidence="2">The sequence shown here is derived from an EMBL/GenBank/DDBJ whole genome shotgun (WGS) entry which is preliminary data.</text>
</comment>
<feature type="region of interest" description="Disordered" evidence="1">
    <location>
        <begin position="1"/>
        <end position="62"/>
    </location>
</feature>
<accession>A0A9W8LPA3</accession>
<protein>
    <submittedName>
        <fullName evidence="2">Uncharacterized protein</fullName>
    </submittedName>
</protein>
<feature type="compositionally biased region" description="Low complexity" evidence="1">
    <location>
        <begin position="10"/>
        <end position="40"/>
    </location>
</feature>
<proteinExistence type="predicted"/>
<keyword evidence="3" id="KW-1185">Reference proteome</keyword>
<dbReference type="EMBL" id="JANBUO010002105">
    <property type="protein sequence ID" value="KAJ2795722.1"/>
    <property type="molecule type" value="Genomic_DNA"/>
</dbReference>
<feature type="non-terminal residue" evidence="2">
    <location>
        <position position="82"/>
    </location>
</feature>
<dbReference type="Proteomes" id="UP001140094">
    <property type="component" value="Unassembled WGS sequence"/>
</dbReference>
<evidence type="ECO:0000313" key="2">
    <source>
        <dbReference type="EMBL" id="KAJ2795722.1"/>
    </source>
</evidence>